<dbReference type="Gene3D" id="3.30.830.10">
    <property type="entry name" value="Metalloenzyme, LuxS/M16 peptidase-like"/>
    <property type="match status" value="1"/>
</dbReference>
<proteinExistence type="predicted"/>
<dbReference type="EMBL" id="UFYI01000007">
    <property type="protein sequence ID" value="STD22253.1"/>
    <property type="molecule type" value="Genomic_DNA"/>
</dbReference>
<protein>
    <submittedName>
        <fullName evidence="1">Peptidase M16 domain-containing protein</fullName>
        <ecNumber evidence="1">3.4.24.55</ecNumber>
    </submittedName>
</protein>
<sequence length="64" mass="7121">MAEIKQLTPQKVADFFHQAVIKPQGITILSQVSGSQNGKNGVREPERLESLEERQRAAAIYALE</sequence>
<dbReference type="Proteomes" id="UP000255163">
    <property type="component" value="Unassembled WGS sequence"/>
</dbReference>
<keyword evidence="1" id="KW-0378">Hydrolase</keyword>
<reference evidence="1 2" key="1">
    <citation type="submission" date="2018-06" db="EMBL/GenBank/DDBJ databases">
        <authorList>
            <consortium name="Pathogen Informatics"/>
            <person name="Doyle S."/>
        </authorList>
    </citation>
    <scope>NUCLEOTIDE SEQUENCE [LARGE SCALE GENOMIC DNA]</scope>
    <source>
        <strain evidence="1 2">NCTC12123</strain>
    </source>
</reference>
<dbReference type="AlphaFoldDB" id="A0A376FDA6"/>
<dbReference type="GO" id="GO:0004222">
    <property type="term" value="F:metalloendopeptidase activity"/>
    <property type="evidence" value="ECO:0007669"/>
    <property type="project" value="UniProtKB-EC"/>
</dbReference>
<dbReference type="EC" id="3.4.24.55" evidence="1"/>
<evidence type="ECO:0000313" key="1">
    <source>
        <dbReference type="EMBL" id="STD22253.1"/>
    </source>
</evidence>
<name>A0A376FDA6_ENTAS</name>
<gene>
    <name evidence="1" type="primary">ptrA_1</name>
    <name evidence="1" type="ORF">NCTC12123_03185</name>
</gene>
<organism evidence="1 2">
    <name type="scientific">Enterobacter asburiae</name>
    <dbReference type="NCBI Taxonomy" id="61645"/>
    <lineage>
        <taxon>Bacteria</taxon>
        <taxon>Pseudomonadati</taxon>
        <taxon>Pseudomonadota</taxon>
        <taxon>Gammaproteobacteria</taxon>
        <taxon>Enterobacterales</taxon>
        <taxon>Enterobacteriaceae</taxon>
        <taxon>Enterobacter</taxon>
        <taxon>Enterobacter cloacae complex</taxon>
    </lineage>
</organism>
<accession>A0A376FDA6</accession>
<evidence type="ECO:0000313" key="2">
    <source>
        <dbReference type="Proteomes" id="UP000255163"/>
    </source>
</evidence>